<dbReference type="InterPro" id="IPR013083">
    <property type="entry name" value="Znf_RING/FYVE/PHD"/>
</dbReference>
<proteinExistence type="inferred from homology"/>
<feature type="domain" description="RING-type" evidence="11">
    <location>
        <begin position="288"/>
        <end position="328"/>
    </location>
</feature>
<feature type="compositionally biased region" description="Low complexity" evidence="10">
    <location>
        <begin position="15"/>
        <end position="33"/>
    </location>
</feature>
<dbReference type="InterPro" id="IPR017907">
    <property type="entry name" value="Znf_RING_CS"/>
</dbReference>
<dbReference type="GO" id="GO:0004386">
    <property type="term" value="F:helicase activity"/>
    <property type="evidence" value="ECO:0007669"/>
    <property type="project" value="UniProtKB-KW"/>
</dbReference>
<keyword evidence="5" id="KW-0378">Hydrolase</keyword>
<evidence type="ECO:0000259" key="12">
    <source>
        <dbReference type="PROSITE" id="PS51192"/>
    </source>
</evidence>
<dbReference type="InterPro" id="IPR027417">
    <property type="entry name" value="P-loop_NTPase"/>
</dbReference>
<dbReference type="GO" id="GO:0008094">
    <property type="term" value="F:ATP-dependent activity, acting on DNA"/>
    <property type="evidence" value="ECO:0007669"/>
    <property type="project" value="TreeGrafter"/>
</dbReference>
<evidence type="ECO:0000313" key="13">
    <source>
        <dbReference type="EMBL" id="KAI5396161.1"/>
    </source>
</evidence>
<dbReference type="AlphaFoldDB" id="A0A9D4W6A9"/>
<name>A0A9D4W6A9_PEA</name>
<dbReference type="Pfam" id="PF13920">
    <property type="entry name" value="zf-C3HC4_3"/>
    <property type="match status" value="1"/>
</dbReference>
<dbReference type="Gramene" id="Psat06G0238200-T1">
    <property type="protein sequence ID" value="KAI5396161.1"/>
    <property type="gene ID" value="KIW84_062382"/>
</dbReference>
<dbReference type="Proteomes" id="UP001058974">
    <property type="component" value="Chromosome 6"/>
</dbReference>
<dbReference type="GO" id="GO:0005634">
    <property type="term" value="C:nucleus"/>
    <property type="evidence" value="ECO:0007669"/>
    <property type="project" value="TreeGrafter"/>
</dbReference>
<keyword evidence="4 9" id="KW-0863">Zinc-finger</keyword>
<gene>
    <name evidence="13" type="ORF">KIW84_062382</name>
</gene>
<organism evidence="13 14">
    <name type="scientific">Pisum sativum</name>
    <name type="common">Garden pea</name>
    <name type="synonym">Lathyrus oleraceus</name>
    <dbReference type="NCBI Taxonomy" id="3888"/>
    <lineage>
        <taxon>Eukaryota</taxon>
        <taxon>Viridiplantae</taxon>
        <taxon>Streptophyta</taxon>
        <taxon>Embryophyta</taxon>
        <taxon>Tracheophyta</taxon>
        <taxon>Spermatophyta</taxon>
        <taxon>Magnoliopsida</taxon>
        <taxon>eudicotyledons</taxon>
        <taxon>Gunneridae</taxon>
        <taxon>Pentapetalae</taxon>
        <taxon>rosids</taxon>
        <taxon>fabids</taxon>
        <taxon>Fabales</taxon>
        <taxon>Fabaceae</taxon>
        <taxon>Papilionoideae</taxon>
        <taxon>50 kb inversion clade</taxon>
        <taxon>NPAAA clade</taxon>
        <taxon>Hologalegina</taxon>
        <taxon>IRL clade</taxon>
        <taxon>Fabeae</taxon>
        <taxon>Lathyrus</taxon>
    </lineage>
</organism>
<dbReference type="PROSITE" id="PS00518">
    <property type="entry name" value="ZF_RING_1"/>
    <property type="match status" value="1"/>
</dbReference>
<dbReference type="InterPro" id="IPR014001">
    <property type="entry name" value="Helicase_ATP-bd"/>
</dbReference>
<keyword evidence="14" id="KW-1185">Reference proteome</keyword>
<reference evidence="13 14" key="1">
    <citation type="journal article" date="2022" name="Nat. Genet.">
        <title>Improved pea reference genome and pan-genome highlight genomic features and evolutionary characteristics.</title>
        <authorList>
            <person name="Yang T."/>
            <person name="Liu R."/>
            <person name="Luo Y."/>
            <person name="Hu S."/>
            <person name="Wang D."/>
            <person name="Wang C."/>
            <person name="Pandey M.K."/>
            <person name="Ge S."/>
            <person name="Xu Q."/>
            <person name="Li N."/>
            <person name="Li G."/>
            <person name="Huang Y."/>
            <person name="Saxena R.K."/>
            <person name="Ji Y."/>
            <person name="Li M."/>
            <person name="Yan X."/>
            <person name="He Y."/>
            <person name="Liu Y."/>
            <person name="Wang X."/>
            <person name="Xiang C."/>
            <person name="Varshney R.K."/>
            <person name="Ding H."/>
            <person name="Gao S."/>
            <person name="Zong X."/>
        </authorList>
    </citation>
    <scope>NUCLEOTIDE SEQUENCE [LARGE SCALE GENOMIC DNA]</scope>
    <source>
        <strain evidence="13 14">cv. Zhongwan 6</strain>
    </source>
</reference>
<sequence>MPSRVGRSNLGYGSGSRSSISGQESHGMYSSRQGTGYGGGSYGGSDVGGMYSSSYGGDYVSRGSDVIFPLAAAHIRQCILAEILADAMGLGKTVMTIALILSNPGRVKSEDSNAESLYDNIFSTKRRNINNVEGGTLIVCPMALLGQWKDELETHSKSGSISIFVHYGGGRTDNVDLLLEYDVVLTTYGVLSASYKSDGENSIYHRVQWFRVVLDEAHHIKAHKSQVAQATIALIVWRIYSVSCLSCALNKLASRFLQNSISSSHSIQSHGYIDEVLGHIQKGETVECSICLESPEDPVFTPCAHQFCRECLFNCWGTSMGGKCPICRQSLKKNDLIVLPSESPFKVDTENNLTESSKVSRLFDFLEHIQKYSDEKSIVFSQWNSFFDLLDTLLKFILTLVMYRFLKFKMN</sequence>
<dbReference type="PANTHER" id="PTHR45626">
    <property type="entry name" value="TRANSCRIPTION TERMINATION FACTOR 2-RELATED"/>
    <property type="match status" value="1"/>
</dbReference>
<dbReference type="InterPro" id="IPR050628">
    <property type="entry name" value="SNF2_RAD54_helicase_TF"/>
</dbReference>
<keyword evidence="6" id="KW-0347">Helicase</keyword>
<evidence type="ECO:0000256" key="3">
    <source>
        <dbReference type="ARBA" id="ARBA00022741"/>
    </source>
</evidence>
<dbReference type="CDD" id="cd18008">
    <property type="entry name" value="DEXDc_SHPRH-like"/>
    <property type="match status" value="1"/>
</dbReference>
<evidence type="ECO:0000256" key="1">
    <source>
        <dbReference type="ARBA" id="ARBA00008438"/>
    </source>
</evidence>
<evidence type="ECO:0000256" key="5">
    <source>
        <dbReference type="ARBA" id="ARBA00022801"/>
    </source>
</evidence>
<dbReference type="GO" id="GO:0016787">
    <property type="term" value="F:hydrolase activity"/>
    <property type="evidence" value="ECO:0007669"/>
    <property type="project" value="UniProtKB-KW"/>
</dbReference>
<dbReference type="SMART" id="SM00487">
    <property type="entry name" value="DEXDc"/>
    <property type="match status" value="1"/>
</dbReference>
<dbReference type="InterPro" id="IPR000330">
    <property type="entry name" value="SNF2_N"/>
</dbReference>
<dbReference type="SUPFAM" id="SSF57850">
    <property type="entry name" value="RING/U-box"/>
    <property type="match status" value="1"/>
</dbReference>
<evidence type="ECO:0000256" key="7">
    <source>
        <dbReference type="ARBA" id="ARBA00022833"/>
    </source>
</evidence>
<evidence type="ECO:0000256" key="10">
    <source>
        <dbReference type="SAM" id="MobiDB-lite"/>
    </source>
</evidence>
<dbReference type="Gene3D" id="3.30.40.10">
    <property type="entry name" value="Zinc/RING finger domain, C3HC4 (zinc finger)"/>
    <property type="match status" value="1"/>
</dbReference>
<dbReference type="EMBL" id="JAMSHJ010000006">
    <property type="protein sequence ID" value="KAI5396161.1"/>
    <property type="molecule type" value="Genomic_DNA"/>
</dbReference>
<evidence type="ECO:0000259" key="11">
    <source>
        <dbReference type="PROSITE" id="PS50089"/>
    </source>
</evidence>
<dbReference type="GO" id="GO:0006281">
    <property type="term" value="P:DNA repair"/>
    <property type="evidence" value="ECO:0007669"/>
    <property type="project" value="TreeGrafter"/>
</dbReference>
<dbReference type="PANTHER" id="PTHR45626:SF22">
    <property type="entry name" value="DNA REPAIR PROTEIN RAD5"/>
    <property type="match status" value="1"/>
</dbReference>
<keyword evidence="3" id="KW-0547">Nucleotide-binding</keyword>
<dbReference type="Gene3D" id="3.40.50.10810">
    <property type="entry name" value="Tandem AAA-ATPase domain"/>
    <property type="match status" value="1"/>
</dbReference>
<evidence type="ECO:0000256" key="4">
    <source>
        <dbReference type="ARBA" id="ARBA00022771"/>
    </source>
</evidence>
<feature type="region of interest" description="Disordered" evidence="10">
    <location>
        <begin position="1"/>
        <end position="33"/>
    </location>
</feature>
<keyword evidence="8" id="KW-0067">ATP-binding</keyword>
<dbReference type="PROSITE" id="PS51192">
    <property type="entry name" value="HELICASE_ATP_BIND_1"/>
    <property type="match status" value="1"/>
</dbReference>
<dbReference type="GO" id="GO:0008270">
    <property type="term" value="F:zinc ion binding"/>
    <property type="evidence" value="ECO:0007669"/>
    <property type="project" value="UniProtKB-KW"/>
</dbReference>
<accession>A0A9D4W6A9</accession>
<dbReference type="Pfam" id="PF00176">
    <property type="entry name" value="SNF2-rel_dom"/>
    <property type="match status" value="1"/>
</dbReference>
<comment type="similarity">
    <text evidence="1">Belongs to the SNF2/RAD54 helicase family. RAD16 subfamily.</text>
</comment>
<keyword evidence="2" id="KW-0479">Metal-binding</keyword>
<dbReference type="PROSITE" id="PS50089">
    <property type="entry name" value="ZF_RING_2"/>
    <property type="match status" value="1"/>
</dbReference>
<evidence type="ECO:0000256" key="8">
    <source>
        <dbReference type="ARBA" id="ARBA00022840"/>
    </source>
</evidence>
<evidence type="ECO:0000256" key="2">
    <source>
        <dbReference type="ARBA" id="ARBA00022723"/>
    </source>
</evidence>
<evidence type="ECO:0000313" key="14">
    <source>
        <dbReference type="Proteomes" id="UP001058974"/>
    </source>
</evidence>
<feature type="domain" description="Helicase ATP-binding" evidence="12">
    <location>
        <begin position="83"/>
        <end position="234"/>
    </location>
</feature>
<dbReference type="GO" id="GO:0005524">
    <property type="term" value="F:ATP binding"/>
    <property type="evidence" value="ECO:0007669"/>
    <property type="project" value="UniProtKB-KW"/>
</dbReference>
<dbReference type="InterPro" id="IPR038718">
    <property type="entry name" value="SNF2-like_sf"/>
</dbReference>
<keyword evidence="7" id="KW-0862">Zinc</keyword>
<dbReference type="SMART" id="SM00184">
    <property type="entry name" value="RING"/>
    <property type="match status" value="1"/>
</dbReference>
<evidence type="ECO:0000256" key="9">
    <source>
        <dbReference type="PROSITE-ProRule" id="PRU00175"/>
    </source>
</evidence>
<evidence type="ECO:0000256" key="6">
    <source>
        <dbReference type="ARBA" id="ARBA00022806"/>
    </source>
</evidence>
<dbReference type="InterPro" id="IPR001841">
    <property type="entry name" value="Znf_RING"/>
</dbReference>
<dbReference type="SUPFAM" id="SSF52540">
    <property type="entry name" value="P-loop containing nucleoside triphosphate hydrolases"/>
    <property type="match status" value="2"/>
</dbReference>
<protein>
    <submittedName>
        <fullName evidence="13">Uncharacterized protein</fullName>
    </submittedName>
</protein>
<comment type="caution">
    <text evidence="13">The sequence shown here is derived from an EMBL/GenBank/DDBJ whole genome shotgun (WGS) entry which is preliminary data.</text>
</comment>